<sequence>MYAIGVPDNELLECRTDDREELRYSDSLDFFEYSEVGVGFGVAAVRTQTMTRSFDDTKSNTHIVAIEKLSLDDTQARHAPCDIILFLSCFSSLMKTRVMSKE</sequence>
<organism evidence="1 2">
    <name type="scientific">Peronosclerospora sorghi</name>
    <dbReference type="NCBI Taxonomy" id="230839"/>
    <lineage>
        <taxon>Eukaryota</taxon>
        <taxon>Sar</taxon>
        <taxon>Stramenopiles</taxon>
        <taxon>Oomycota</taxon>
        <taxon>Peronosporomycetes</taxon>
        <taxon>Peronosporales</taxon>
        <taxon>Peronosporaceae</taxon>
        <taxon>Peronosclerospora</taxon>
    </lineage>
</organism>
<accession>A0ACC0W569</accession>
<evidence type="ECO:0000313" key="2">
    <source>
        <dbReference type="Proteomes" id="UP001163321"/>
    </source>
</evidence>
<protein>
    <submittedName>
        <fullName evidence="1">Uncharacterized protein</fullName>
    </submittedName>
</protein>
<evidence type="ECO:0000313" key="1">
    <source>
        <dbReference type="EMBL" id="KAI9913899.1"/>
    </source>
</evidence>
<name>A0ACC0W569_9STRA</name>
<keyword evidence="2" id="KW-1185">Reference proteome</keyword>
<gene>
    <name evidence="1" type="ORF">PsorP6_006794</name>
</gene>
<comment type="caution">
    <text evidence="1">The sequence shown here is derived from an EMBL/GenBank/DDBJ whole genome shotgun (WGS) entry which is preliminary data.</text>
</comment>
<reference evidence="1 2" key="1">
    <citation type="journal article" date="2022" name="bioRxiv">
        <title>The genome of the oomycete Peronosclerospora sorghi, a cosmopolitan pathogen of maize and sorghum, is inflated with dispersed pseudogenes.</title>
        <authorList>
            <person name="Fletcher K."/>
            <person name="Martin F."/>
            <person name="Isakeit T."/>
            <person name="Cavanaugh K."/>
            <person name="Magill C."/>
            <person name="Michelmore R."/>
        </authorList>
    </citation>
    <scope>NUCLEOTIDE SEQUENCE [LARGE SCALE GENOMIC DNA]</scope>
    <source>
        <strain evidence="1">P6</strain>
    </source>
</reference>
<proteinExistence type="predicted"/>
<dbReference type="EMBL" id="CM047583">
    <property type="protein sequence ID" value="KAI9913899.1"/>
    <property type="molecule type" value="Genomic_DNA"/>
</dbReference>
<dbReference type="Proteomes" id="UP001163321">
    <property type="component" value="Chromosome 4"/>
</dbReference>